<name>A0A9W7L5A7_9STRA</name>
<dbReference type="PANTHER" id="PTHR45947">
    <property type="entry name" value="SULFOQUINOVOSYL TRANSFERASE SQD2"/>
    <property type="match status" value="1"/>
</dbReference>
<organism evidence="3 4">
    <name type="scientific">Triparma retinervis</name>
    <dbReference type="NCBI Taxonomy" id="2557542"/>
    <lineage>
        <taxon>Eukaryota</taxon>
        <taxon>Sar</taxon>
        <taxon>Stramenopiles</taxon>
        <taxon>Ochrophyta</taxon>
        <taxon>Bolidophyceae</taxon>
        <taxon>Parmales</taxon>
        <taxon>Triparmaceae</taxon>
        <taxon>Triparma</taxon>
    </lineage>
</organism>
<reference evidence="3" key="1">
    <citation type="submission" date="2022-07" db="EMBL/GenBank/DDBJ databases">
        <title>Genome analysis of Parmales, a sister group of diatoms, reveals the evolutionary specialization of diatoms from phago-mixotrophs to photoautotrophs.</title>
        <authorList>
            <person name="Ban H."/>
            <person name="Sato S."/>
            <person name="Yoshikawa S."/>
            <person name="Kazumasa Y."/>
            <person name="Nakamura Y."/>
            <person name="Ichinomiya M."/>
            <person name="Saitoh K."/>
            <person name="Sato N."/>
            <person name="Blanc-Mathieu R."/>
            <person name="Endo H."/>
            <person name="Kuwata A."/>
            <person name="Ogata H."/>
        </authorList>
    </citation>
    <scope>NUCLEOTIDE SEQUENCE</scope>
</reference>
<dbReference type="Proteomes" id="UP001165082">
    <property type="component" value="Unassembled WGS sequence"/>
</dbReference>
<dbReference type="CDD" id="cd00761">
    <property type="entry name" value="Glyco_tranf_GTA_type"/>
    <property type="match status" value="1"/>
</dbReference>
<dbReference type="OrthoDB" id="3784at2759"/>
<dbReference type="Pfam" id="PF13692">
    <property type="entry name" value="Glyco_trans_1_4"/>
    <property type="match status" value="1"/>
</dbReference>
<dbReference type="Pfam" id="PF00535">
    <property type="entry name" value="Glycos_transf_2"/>
    <property type="match status" value="1"/>
</dbReference>
<dbReference type="InterPro" id="IPR028098">
    <property type="entry name" value="Glyco_trans_4-like_N"/>
</dbReference>
<feature type="domain" description="Glycosyltransferase 2-like" evidence="1">
    <location>
        <begin position="48"/>
        <end position="184"/>
    </location>
</feature>
<evidence type="ECO:0000313" key="4">
    <source>
        <dbReference type="Proteomes" id="UP001165082"/>
    </source>
</evidence>
<dbReference type="EMBL" id="BRXZ01008757">
    <property type="protein sequence ID" value="GMI30484.1"/>
    <property type="molecule type" value="Genomic_DNA"/>
</dbReference>
<accession>A0A9W7L5A7</accession>
<dbReference type="SUPFAM" id="SSF53448">
    <property type="entry name" value="Nucleotide-diphospho-sugar transferases"/>
    <property type="match status" value="1"/>
</dbReference>
<evidence type="ECO:0000313" key="3">
    <source>
        <dbReference type="EMBL" id="GMI30484.1"/>
    </source>
</evidence>
<dbReference type="Gene3D" id="3.90.550.10">
    <property type="entry name" value="Spore Coat Polysaccharide Biosynthesis Protein SpsA, Chain A"/>
    <property type="match status" value="1"/>
</dbReference>
<dbReference type="AlphaFoldDB" id="A0A9W7L5A7"/>
<protein>
    <recommendedName>
        <fullName evidence="5">Glycosyltransferase</fullName>
    </recommendedName>
</protein>
<evidence type="ECO:0000259" key="2">
    <source>
        <dbReference type="Pfam" id="PF13439"/>
    </source>
</evidence>
<proteinExistence type="predicted"/>
<feature type="domain" description="Glycosyltransferase subfamily 4-like N-terminal" evidence="2">
    <location>
        <begin position="327"/>
        <end position="483"/>
    </location>
</feature>
<keyword evidence="4" id="KW-1185">Reference proteome</keyword>
<dbReference type="Gene3D" id="3.40.50.2000">
    <property type="entry name" value="Glycogen Phosphorylase B"/>
    <property type="match status" value="2"/>
</dbReference>
<comment type="caution">
    <text evidence="3">The sequence shown here is derived from an EMBL/GenBank/DDBJ whole genome shotgun (WGS) entry which is preliminary data.</text>
</comment>
<dbReference type="SUPFAM" id="SSF53756">
    <property type="entry name" value="UDP-Glycosyltransferase/glycogen phosphorylase"/>
    <property type="match status" value="1"/>
</dbReference>
<dbReference type="CDD" id="cd03801">
    <property type="entry name" value="GT4_PimA-like"/>
    <property type="match status" value="1"/>
</dbReference>
<dbReference type="PANTHER" id="PTHR45947:SF3">
    <property type="entry name" value="SULFOQUINOVOSYL TRANSFERASE SQD2"/>
    <property type="match status" value="1"/>
</dbReference>
<dbReference type="InterPro" id="IPR050194">
    <property type="entry name" value="Glycosyltransferase_grp1"/>
</dbReference>
<dbReference type="InterPro" id="IPR029044">
    <property type="entry name" value="Nucleotide-diphossugar_trans"/>
</dbReference>
<evidence type="ECO:0000259" key="1">
    <source>
        <dbReference type="Pfam" id="PF00535"/>
    </source>
</evidence>
<dbReference type="Pfam" id="PF13439">
    <property type="entry name" value="Glyco_transf_4"/>
    <property type="match status" value="1"/>
</dbReference>
<dbReference type="GO" id="GO:0016757">
    <property type="term" value="F:glycosyltransferase activity"/>
    <property type="evidence" value="ECO:0007669"/>
    <property type="project" value="TreeGrafter"/>
</dbReference>
<evidence type="ECO:0008006" key="5">
    <source>
        <dbReference type="Google" id="ProtNLM"/>
    </source>
</evidence>
<dbReference type="InterPro" id="IPR001173">
    <property type="entry name" value="Glyco_trans_2-like"/>
</dbReference>
<sequence length="744" mass="84370">MDSFHFNWVPTPSVFSSEDAAESYDPKWIFQGIKKNALDGVRALPVVSIVTPAHNPDIKLFRETTECLLVQSLTNWEWLVVNDFSTPDSSKEIEEMTKLDSRIVYIDAKEYYQKAIRSNVGRARNLGTQLSTTDFVFFVDSDDIIDPNALEKMLFYLHVHPSAHFVNSHVVGFGAQHYKWRRSVNPSTIFATENVATIMALHRKDSLMKLGGFSDRVEGLEDWDTWLKYANAGMWGGTIPELLVWYRRRETHMDRWNDFGPEGIKSFISSVYERYPKLENNWPEDPNSSGGDTFSLEPIKYAGIAPHRSFASSSKHLLVIFPWLVLGGADRFNLILLKGLKKRGWEITILTTIASDNPWYEFFREVTNDVFILSNLGGSTSFLELTCNIMSARQFDAVMISNSFLGYAMLPYLREAFPQAAFFDYNHMEEEGWRHGGHPRSGVASQPQLDLSFVASVHLKEWMVEKGADEKKIEVAYVGVDLSLWREDTKRRILARKTLGLNAYDKVVLYSCRFVDQKQPLLFAEVVKAVLLQQDRKGESLTYFLLVGSGAMEKDMNKIFATLPRRLQACIIHVGPLPYDKMYDATVASDINFLPSIMEGIPTTFFEAMSVGNVIVGADVGAISELVRNEETGILIQPDKELSRLGKPFAQGSDLFNDKVEEYSSAIVRLSKDRGAFDRMSEAAVSRIQKFSTDVMTDLIDERMRIMIDNVQRARKLDVPNERVLNIALESFRMAAIVDRSGAG</sequence>
<gene>
    <name evidence="3" type="ORF">TrRE_jg1929</name>
</gene>